<dbReference type="InterPro" id="IPR046202">
    <property type="entry name" value="DUF6235"/>
</dbReference>
<dbReference type="RefSeq" id="WP_091289363.1">
    <property type="nucleotide sequence ID" value="NZ_FNON01000003.1"/>
</dbReference>
<organism evidence="1 2">
    <name type="scientific">Amycolatopsis xylanica</name>
    <dbReference type="NCBI Taxonomy" id="589385"/>
    <lineage>
        <taxon>Bacteria</taxon>
        <taxon>Bacillati</taxon>
        <taxon>Actinomycetota</taxon>
        <taxon>Actinomycetes</taxon>
        <taxon>Pseudonocardiales</taxon>
        <taxon>Pseudonocardiaceae</taxon>
        <taxon>Amycolatopsis</taxon>
    </lineage>
</organism>
<dbReference type="Proteomes" id="UP000199515">
    <property type="component" value="Unassembled WGS sequence"/>
</dbReference>
<dbReference type="OrthoDB" id="3625242at2"/>
<sequence length="85" mass="9559">MAMRLRLTEGLPVLERWAASASQADKNAMYKALFSVGDGTAFLIYDVFPEGTAKRFIFQVKEDLRVKIGIHDKETFDILHIGAEV</sequence>
<dbReference type="EMBL" id="FNON01000003">
    <property type="protein sequence ID" value="SDX61391.1"/>
    <property type="molecule type" value="Genomic_DNA"/>
</dbReference>
<keyword evidence="2" id="KW-1185">Reference proteome</keyword>
<dbReference type="AlphaFoldDB" id="A0A1H3D4Q2"/>
<protein>
    <submittedName>
        <fullName evidence="1">Uncharacterized protein</fullName>
    </submittedName>
</protein>
<name>A0A1H3D4Q2_9PSEU</name>
<gene>
    <name evidence="1" type="ORF">SAMN05421504_103259</name>
</gene>
<accession>A0A1H3D4Q2</accession>
<reference evidence="1 2" key="1">
    <citation type="submission" date="2016-10" db="EMBL/GenBank/DDBJ databases">
        <authorList>
            <person name="de Groot N.N."/>
        </authorList>
    </citation>
    <scope>NUCLEOTIDE SEQUENCE [LARGE SCALE GENOMIC DNA]</scope>
    <source>
        <strain evidence="1 2">CPCC 202699</strain>
    </source>
</reference>
<evidence type="ECO:0000313" key="1">
    <source>
        <dbReference type="EMBL" id="SDX61391.1"/>
    </source>
</evidence>
<dbReference type="STRING" id="589385.SAMN05421504_103259"/>
<evidence type="ECO:0000313" key="2">
    <source>
        <dbReference type="Proteomes" id="UP000199515"/>
    </source>
</evidence>
<dbReference type="Pfam" id="PF19748">
    <property type="entry name" value="DUF6235"/>
    <property type="match status" value="1"/>
</dbReference>
<proteinExistence type="predicted"/>